<accession>A0A5J4Z4P5</accession>
<protein>
    <submittedName>
        <fullName evidence="9">Low conductance mechanosensitive channel YnaI</fullName>
    </submittedName>
</protein>
<comment type="subcellular location">
    <subcellularLocation>
        <location evidence="1">Cell membrane</location>
        <topology evidence="1">Multi-pass membrane protein</topology>
    </subcellularLocation>
</comment>
<dbReference type="AlphaFoldDB" id="A0A5J4Z4P5"/>
<feature type="compositionally biased region" description="Basic and acidic residues" evidence="6">
    <location>
        <begin position="682"/>
        <end position="692"/>
    </location>
</feature>
<feature type="domain" description="Mechanosensitive ion channel MscS" evidence="8">
    <location>
        <begin position="487"/>
        <end position="556"/>
    </location>
</feature>
<dbReference type="InterPro" id="IPR023408">
    <property type="entry name" value="MscS_beta-dom_sf"/>
</dbReference>
<dbReference type="PANTHER" id="PTHR30566">
    <property type="entry name" value="YNAI-RELATED MECHANOSENSITIVE ION CHANNEL"/>
    <property type="match status" value="1"/>
</dbReference>
<dbReference type="GO" id="GO:0005886">
    <property type="term" value="C:plasma membrane"/>
    <property type="evidence" value="ECO:0007669"/>
    <property type="project" value="UniProtKB-SubCell"/>
</dbReference>
<dbReference type="Gene3D" id="1.10.287.1260">
    <property type="match status" value="1"/>
</dbReference>
<name>A0A5J4Z4P5_PORPP</name>
<feature type="transmembrane region" description="Helical" evidence="7">
    <location>
        <begin position="70"/>
        <end position="90"/>
    </location>
</feature>
<reference evidence="10" key="1">
    <citation type="journal article" date="2019" name="Nat. Commun.">
        <title>Expansion of phycobilisome linker gene families in mesophilic red algae.</title>
        <authorList>
            <person name="Lee J."/>
            <person name="Kim D."/>
            <person name="Bhattacharya D."/>
            <person name="Yoon H.S."/>
        </authorList>
    </citation>
    <scope>NUCLEOTIDE SEQUENCE [LARGE SCALE GENOMIC DNA]</scope>
    <source>
        <strain evidence="10">CCMP 1328</strain>
    </source>
</reference>
<keyword evidence="4 7" id="KW-1133">Transmembrane helix</keyword>
<evidence type="ECO:0000313" key="10">
    <source>
        <dbReference type="Proteomes" id="UP000324585"/>
    </source>
</evidence>
<feature type="transmembrane region" description="Helical" evidence="7">
    <location>
        <begin position="267"/>
        <end position="287"/>
    </location>
</feature>
<keyword evidence="2" id="KW-1003">Cell membrane</keyword>
<dbReference type="GO" id="GO:0055085">
    <property type="term" value="P:transmembrane transport"/>
    <property type="evidence" value="ECO:0007669"/>
    <property type="project" value="InterPro"/>
</dbReference>
<feature type="transmembrane region" description="Helical" evidence="7">
    <location>
        <begin position="396"/>
        <end position="418"/>
    </location>
</feature>
<evidence type="ECO:0000256" key="7">
    <source>
        <dbReference type="SAM" id="Phobius"/>
    </source>
</evidence>
<dbReference type="SUPFAM" id="SSF82689">
    <property type="entry name" value="Mechanosensitive channel protein MscS (YggB), C-terminal domain"/>
    <property type="match status" value="1"/>
</dbReference>
<dbReference type="OrthoDB" id="1676006at2759"/>
<feature type="transmembrane region" description="Helical" evidence="7">
    <location>
        <begin position="439"/>
        <end position="462"/>
    </location>
</feature>
<keyword evidence="10" id="KW-1185">Reference proteome</keyword>
<feature type="compositionally biased region" description="Polar residues" evidence="6">
    <location>
        <begin position="693"/>
        <end position="704"/>
    </location>
</feature>
<sequence>MDPDTTVRTSPLHAPHSRRLPSPSRSKVQRPSFYTKSWFLFKQHHFTIRDPAADFQYATDDPLSNRAVRLFQGFISIFNVVFWFFSLRYVEVARNQLTTNENSSLLHVFLRTQKADESVRHLPHRETTNACLCHERRHSFFSSVKLEISSRCGTPRGGTPSGQKDCAMTSLAFAGVPWHRTQIAYRKKGRAAPSPNSVIVAQWARKRVRPHTSLVERACEKQSSNGEAIVPVREGKTGSLHIARVLRGGWALLKSRLFMSKGQRKRLLLQLVLFGLAVMVTSTYHHVLVNPAAMSAYWLPFGDGQLSLADVAGMALFYLALEPVSVLLILVLKVLRLVDQELEFNAAFAEVMYPLRSLGWVFCVLVAYDLMKWMNSSRGGTVSILATLSPTTMRRLAIVVLCTITLDWIKGVYFEFCVNTDKATTRENKMRKRDERGEYVLLSKGLSVAMVLAALCSAAAIIGVPVKALTTFGGISTLAVTFALREVLKDLYAGIMISIFKPFLEHDSILIPGFESKGRIQVEKIGWMHTIGRMWDSNEVVVPNSQLYGSKVINVSLRHAGYFSETVHVRYSDLSRVQALLDEIESLLASDARVNSTEYKPMVETEQLTSSGIVLRFSAWLHAKTHRDVAPVSSALLIAIAQRISASGCDFSFPRIILETTSSTGSSSGRSPSSPTNFAFGDRQDKSSRRASDVNSPRQSFPWD</sequence>
<feature type="transmembrane region" description="Helical" evidence="7">
    <location>
        <begin position="307"/>
        <end position="332"/>
    </location>
</feature>
<dbReference type="InterPro" id="IPR006685">
    <property type="entry name" value="MscS_channel_2nd"/>
</dbReference>
<evidence type="ECO:0000256" key="4">
    <source>
        <dbReference type="ARBA" id="ARBA00022989"/>
    </source>
</evidence>
<evidence type="ECO:0000256" key="5">
    <source>
        <dbReference type="ARBA" id="ARBA00023136"/>
    </source>
</evidence>
<evidence type="ECO:0000259" key="8">
    <source>
        <dbReference type="Pfam" id="PF00924"/>
    </source>
</evidence>
<feature type="compositionally biased region" description="Low complexity" evidence="6">
    <location>
        <begin position="662"/>
        <end position="676"/>
    </location>
</feature>
<feature type="region of interest" description="Disordered" evidence="6">
    <location>
        <begin position="662"/>
        <end position="704"/>
    </location>
</feature>
<dbReference type="InterPro" id="IPR010920">
    <property type="entry name" value="LSM_dom_sf"/>
</dbReference>
<comment type="caution">
    <text evidence="9">The sequence shown here is derived from an EMBL/GenBank/DDBJ whole genome shotgun (WGS) entry which is preliminary data.</text>
</comment>
<dbReference type="Gene3D" id="2.30.30.60">
    <property type="match status" value="1"/>
</dbReference>
<dbReference type="SUPFAM" id="SSF50182">
    <property type="entry name" value="Sm-like ribonucleoproteins"/>
    <property type="match status" value="1"/>
</dbReference>
<dbReference type="InterPro" id="IPR011066">
    <property type="entry name" value="MscS_channel_C_sf"/>
</dbReference>
<evidence type="ECO:0000256" key="2">
    <source>
        <dbReference type="ARBA" id="ARBA00022475"/>
    </source>
</evidence>
<dbReference type="PANTHER" id="PTHR30566:SF5">
    <property type="entry name" value="MECHANOSENSITIVE ION CHANNEL PROTEIN 1, MITOCHONDRIAL-RELATED"/>
    <property type="match status" value="1"/>
</dbReference>
<keyword evidence="3 7" id="KW-0812">Transmembrane</keyword>
<evidence type="ECO:0000256" key="1">
    <source>
        <dbReference type="ARBA" id="ARBA00004651"/>
    </source>
</evidence>
<feature type="region of interest" description="Disordered" evidence="6">
    <location>
        <begin position="1"/>
        <end position="28"/>
    </location>
</feature>
<proteinExistence type="predicted"/>
<dbReference type="Pfam" id="PF00924">
    <property type="entry name" value="MS_channel_2nd"/>
    <property type="match status" value="1"/>
</dbReference>
<evidence type="ECO:0000256" key="6">
    <source>
        <dbReference type="SAM" id="MobiDB-lite"/>
    </source>
</evidence>
<dbReference type="EMBL" id="VRMN01000001">
    <property type="protein sequence ID" value="KAA8498831.1"/>
    <property type="molecule type" value="Genomic_DNA"/>
</dbReference>
<organism evidence="9 10">
    <name type="scientific">Porphyridium purpureum</name>
    <name type="common">Red alga</name>
    <name type="synonym">Porphyridium cruentum</name>
    <dbReference type="NCBI Taxonomy" id="35688"/>
    <lineage>
        <taxon>Eukaryota</taxon>
        <taxon>Rhodophyta</taxon>
        <taxon>Bangiophyceae</taxon>
        <taxon>Porphyridiales</taxon>
        <taxon>Porphyridiaceae</taxon>
        <taxon>Porphyridium</taxon>
    </lineage>
</organism>
<gene>
    <name evidence="9" type="ORF">FVE85_6416</name>
</gene>
<evidence type="ECO:0000256" key="3">
    <source>
        <dbReference type="ARBA" id="ARBA00022692"/>
    </source>
</evidence>
<keyword evidence="5 7" id="KW-0472">Membrane</keyword>
<dbReference type="Proteomes" id="UP000324585">
    <property type="component" value="Unassembled WGS sequence"/>
</dbReference>
<feature type="transmembrane region" description="Helical" evidence="7">
    <location>
        <begin position="344"/>
        <end position="368"/>
    </location>
</feature>
<evidence type="ECO:0000313" key="9">
    <source>
        <dbReference type="EMBL" id="KAA8498831.1"/>
    </source>
</evidence>